<dbReference type="Proteomes" id="UP000255467">
    <property type="component" value="Unassembled WGS sequence"/>
</dbReference>
<dbReference type="InterPro" id="IPR016032">
    <property type="entry name" value="Sig_transdc_resp-reg_C-effctor"/>
</dbReference>
<name>A0A378Y8C3_9NOCA</name>
<reference evidence="4 5" key="1">
    <citation type="submission" date="2018-06" db="EMBL/GenBank/DDBJ databases">
        <authorList>
            <consortium name="Pathogen Informatics"/>
            <person name="Doyle S."/>
        </authorList>
    </citation>
    <scope>NUCLEOTIDE SEQUENCE [LARGE SCALE GENOMIC DNA]</scope>
    <source>
        <strain evidence="4 5">NCTC1934</strain>
    </source>
</reference>
<dbReference type="GO" id="GO:0003677">
    <property type="term" value="F:DNA binding"/>
    <property type="evidence" value="ECO:0007669"/>
    <property type="project" value="InterPro"/>
</dbReference>
<dbReference type="PROSITE" id="PS50043">
    <property type="entry name" value="HTH_LUXR_2"/>
    <property type="match status" value="1"/>
</dbReference>
<evidence type="ECO:0000256" key="2">
    <source>
        <dbReference type="ARBA" id="ARBA00022840"/>
    </source>
</evidence>
<dbReference type="Pfam" id="PF00196">
    <property type="entry name" value="GerE"/>
    <property type="match status" value="1"/>
</dbReference>
<proteinExistence type="predicted"/>
<evidence type="ECO:0000313" key="5">
    <source>
        <dbReference type="Proteomes" id="UP000255467"/>
    </source>
</evidence>
<feature type="domain" description="HTH luxR-type" evidence="3">
    <location>
        <begin position="839"/>
        <end position="902"/>
    </location>
</feature>
<dbReference type="SUPFAM" id="SSF46894">
    <property type="entry name" value="C-terminal effector domain of the bipartite response regulators"/>
    <property type="match status" value="1"/>
</dbReference>
<dbReference type="RefSeq" id="WP_157533772.1">
    <property type="nucleotide sequence ID" value="NZ_UGRY01000002.1"/>
</dbReference>
<accession>A0A378Y8C3</accession>
<protein>
    <submittedName>
        <fullName evidence="4">Transcriptional regulatory protein uhpA</fullName>
    </submittedName>
</protein>
<keyword evidence="1" id="KW-0547">Nucleotide-binding</keyword>
<keyword evidence="5" id="KW-1185">Reference proteome</keyword>
<dbReference type="InterPro" id="IPR036388">
    <property type="entry name" value="WH-like_DNA-bd_sf"/>
</dbReference>
<dbReference type="InterPro" id="IPR027417">
    <property type="entry name" value="P-loop_NTPase"/>
</dbReference>
<dbReference type="CDD" id="cd06170">
    <property type="entry name" value="LuxR_C_like"/>
    <property type="match status" value="1"/>
</dbReference>
<dbReference type="InterPro" id="IPR000792">
    <property type="entry name" value="Tscrpt_reg_LuxR_C"/>
</dbReference>
<dbReference type="PANTHER" id="PTHR16305:SF35">
    <property type="entry name" value="TRANSCRIPTIONAL ACTIVATOR DOMAIN"/>
    <property type="match status" value="1"/>
</dbReference>
<dbReference type="EMBL" id="UGRY01000002">
    <property type="protein sequence ID" value="SUA73465.1"/>
    <property type="molecule type" value="Genomic_DNA"/>
</dbReference>
<sequence>MRPDRPSGKVLVMLYGRATEQHRIRTLLSDARAGRSGALAVLAGPGEGKSALLRRAAELTDPSWRILRCTGIETAAELPFTALRQLLQPALPHLDVLPEPQREALSCALGLRPLANPERFLVGLATLSLLTELATDAPVLCLIDDAQWLDQSSLDALLFTARRLGTESVVLLFAGRAPFRAPGLERLCPAPLDSEQARTLLADHFPMLPVEVRDRVLAEAAGNPLALLELPGMNPGMSQVGPLALSDRLLAGYQQHIAALPEAARRALLVAAADDNGELATVLRVLAALGAGPDALAAAEHGGLVDVSGQRVLFRHPIMRAAAYRSAPADARRAVHAALATALADDPDRQAWHLAEAAREPNETVAAALESAALRARERCGHGAAASTWERAAQLSPAPRERARRLVEALENAAGAGRFDSAERLADELTPLPVDPVWRARIARVRAYTAIERGAPERAYRLLRAGAAAVAATDPERAAVLLLEAGRCAWAAADLGALREARDQLRELPPSPDRDRFLLAYEGALGLYADDPTDGIALLRRNRATASELRQRDPVVRLVLSTQAIVLGDTDATRDLLSELAEDCRAQGAAGWLVTVESRVAQVEFMAGRFREAELLATEAAQLGDHADQPVRGTHAAAVLALTAAAMGDAARCLKLVERYRKGPPIAAMHRTQFDWAVAVLDMARGDFESALDRMEALDRTPMNRHGQWLSVYADRIEAAARTGRPERAREPLEALRIWAAALDAPWAQALLLRGRAVLTGDPDAYARALELHTAAGRWFDRARTGLLYGEWLRHQHRLAAARTELHTAADSFDRVGANSWAERARAELRAAGAVAATGRESVAALTPQELQVARLAATGGTNREIAARLFLSPKTVGHHLSRVFRKLGVANRVELARLELD</sequence>
<dbReference type="PRINTS" id="PR00038">
    <property type="entry name" value="HTHLUXR"/>
</dbReference>
<dbReference type="GO" id="GO:0004016">
    <property type="term" value="F:adenylate cyclase activity"/>
    <property type="evidence" value="ECO:0007669"/>
    <property type="project" value="TreeGrafter"/>
</dbReference>
<dbReference type="GO" id="GO:0005737">
    <property type="term" value="C:cytoplasm"/>
    <property type="evidence" value="ECO:0007669"/>
    <property type="project" value="TreeGrafter"/>
</dbReference>
<dbReference type="GO" id="GO:0006355">
    <property type="term" value="P:regulation of DNA-templated transcription"/>
    <property type="evidence" value="ECO:0007669"/>
    <property type="project" value="InterPro"/>
</dbReference>
<gene>
    <name evidence="4" type="primary">uhpA_1</name>
    <name evidence="4" type="ORF">NCTC1934_00906</name>
</gene>
<dbReference type="AlphaFoldDB" id="A0A378Y8C3"/>
<dbReference type="SUPFAM" id="SSF52540">
    <property type="entry name" value="P-loop containing nucleoside triphosphate hydrolases"/>
    <property type="match status" value="1"/>
</dbReference>
<dbReference type="GO" id="GO:0005524">
    <property type="term" value="F:ATP binding"/>
    <property type="evidence" value="ECO:0007669"/>
    <property type="project" value="UniProtKB-KW"/>
</dbReference>
<dbReference type="PANTHER" id="PTHR16305">
    <property type="entry name" value="TESTICULAR SOLUBLE ADENYLYL CYCLASE"/>
    <property type="match status" value="1"/>
</dbReference>
<dbReference type="InterPro" id="IPR041664">
    <property type="entry name" value="AAA_16"/>
</dbReference>
<keyword evidence="2" id="KW-0067">ATP-binding</keyword>
<dbReference type="PROSITE" id="PS00622">
    <property type="entry name" value="HTH_LUXR_1"/>
    <property type="match status" value="1"/>
</dbReference>
<dbReference type="SMART" id="SM00421">
    <property type="entry name" value="HTH_LUXR"/>
    <property type="match status" value="1"/>
</dbReference>
<evidence type="ECO:0000256" key="1">
    <source>
        <dbReference type="ARBA" id="ARBA00022741"/>
    </source>
</evidence>
<dbReference type="Pfam" id="PF13191">
    <property type="entry name" value="AAA_16"/>
    <property type="match status" value="1"/>
</dbReference>
<organism evidence="4 5">
    <name type="scientific">Nocardia otitidiscaviarum</name>
    <dbReference type="NCBI Taxonomy" id="1823"/>
    <lineage>
        <taxon>Bacteria</taxon>
        <taxon>Bacillati</taxon>
        <taxon>Actinomycetota</taxon>
        <taxon>Actinomycetes</taxon>
        <taxon>Mycobacteriales</taxon>
        <taxon>Nocardiaceae</taxon>
        <taxon>Nocardia</taxon>
    </lineage>
</organism>
<evidence type="ECO:0000259" key="3">
    <source>
        <dbReference type="PROSITE" id="PS50043"/>
    </source>
</evidence>
<evidence type="ECO:0000313" key="4">
    <source>
        <dbReference type="EMBL" id="SUA73465.1"/>
    </source>
</evidence>
<dbReference type="Gene3D" id="1.10.10.10">
    <property type="entry name" value="Winged helix-like DNA-binding domain superfamily/Winged helix DNA-binding domain"/>
    <property type="match status" value="1"/>
</dbReference>